<evidence type="ECO:0000313" key="3">
    <source>
        <dbReference type="Proteomes" id="UP000796880"/>
    </source>
</evidence>
<name>A0A8K0H0A8_9ROSA</name>
<sequence>MRMQADFIPTYAVSSNRLNVWINGLVLLLVLRASDDVLEASISKKPRLSPEPTSFQSDIVAKLQQAEVDVESPNHIPRQLTVEENPKEEEDPEEEEDPKEEEDPEEYSEDE</sequence>
<accession>A0A8K0H0A8</accession>
<feature type="region of interest" description="Disordered" evidence="1">
    <location>
        <begin position="67"/>
        <end position="111"/>
    </location>
</feature>
<dbReference type="Proteomes" id="UP000796880">
    <property type="component" value="Unassembled WGS sequence"/>
</dbReference>
<proteinExistence type="predicted"/>
<dbReference type="AlphaFoldDB" id="A0A8K0H0A8"/>
<organism evidence="2 3">
    <name type="scientific">Rhamnella rubrinervis</name>
    <dbReference type="NCBI Taxonomy" id="2594499"/>
    <lineage>
        <taxon>Eukaryota</taxon>
        <taxon>Viridiplantae</taxon>
        <taxon>Streptophyta</taxon>
        <taxon>Embryophyta</taxon>
        <taxon>Tracheophyta</taxon>
        <taxon>Spermatophyta</taxon>
        <taxon>Magnoliopsida</taxon>
        <taxon>eudicotyledons</taxon>
        <taxon>Gunneridae</taxon>
        <taxon>Pentapetalae</taxon>
        <taxon>rosids</taxon>
        <taxon>fabids</taxon>
        <taxon>Rosales</taxon>
        <taxon>Rhamnaceae</taxon>
        <taxon>rhamnoid group</taxon>
        <taxon>Rhamneae</taxon>
        <taxon>Rhamnella</taxon>
    </lineage>
</organism>
<evidence type="ECO:0000313" key="2">
    <source>
        <dbReference type="EMBL" id="KAF3443356.1"/>
    </source>
</evidence>
<comment type="caution">
    <text evidence="2">The sequence shown here is derived from an EMBL/GenBank/DDBJ whole genome shotgun (WGS) entry which is preliminary data.</text>
</comment>
<dbReference type="EMBL" id="VOIH02000006">
    <property type="protein sequence ID" value="KAF3443356.1"/>
    <property type="molecule type" value="Genomic_DNA"/>
</dbReference>
<protein>
    <submittedName>
        <fullName evidence="2">Uncharacterized protein</fullName>
    </submittedName>
</protein>
<reference evidence="2" key="1">
    <citation type="submission" date="2020-03" db="EMBL/GenBank/DDBJ databases">
        <title>A high-quality chromosome-level genome assembly of a woody plant with both climbing and erect habits, Rhamnella rubrinervis.</title>
        <authorList>
            <person name="Lu Z."/>
            <person name="Yang Y."/>
            <person name="Zhu X."/>
            <person name="Sun Y."/>
        </authorList>
    </citation>
    <scope>NUCLEOTIDE SEQUENCE</scope>
    <source>
        <strain evidence="2">BYM</strain>
        <tissue evidence="2">Leaf</tissue>
    </source>
</reference>
<evidence type="ECO:0000256" key="1">
    <source>
        <dbReference type="SAM" id="MobiDB-lite"/>
    </source>
</evidence>
<keyword evidence="3" id="KW-1185">Reference proteome</keyword>
<feature type="compositionally biased region" description="Acidic residues" evidence="1">
    <location>
        <begin position="86"/>
        <end position="111"/>
    </location>
</feature>
<gene>
    <name evidence="2" type="ORF">FNV43_RR13038</name>
</gene>